<keyword evidence="11" id="KW-0547">Nucleotide-binding</keyword>
<dbReference type="GO" id="GO:0006351">
    <property type="term" value="P:DNA-templated transcription"/>
    <property type="evidence" value="ECO:0007669"/>
    <property type="project" value="InterPro"/>
</dbReference>
<keyword evidence="15" id="KW-0067">ATP-binding</keyword>
<dbReference type="EMBL" id="MT138410">
    <property type="protein sequence ID" value="QKN89026.1"/>
    <property type="molecule type" value="Genomic_RNA"/>
</dbReference>
<dbReference type="InterPro" id="IPR004004">
    <property type="entry name" value="Helic/Pol/Pept_Calicivir-typ"/>
</dbReference>
<evidence type="ECO:0000256" key="15">
    <source>
        <dbReference type="ARBA" id="ARBA00022840"/>
    </source>
</evidence>
<evidence type="ECO:0000256" key="4">
    <source>
        <dbReference type="ARBA" id="ARBA00020107"/>
    </source>
</evidence>
<evidence type="ECO:0000256" key="12">
    <source>
        <dbReference type="ARBA" id="ARBA00022801"/>
    </source>
</evidence>
<evidence type="ECO:0000256" key="16">
    <source>
        <dbReference type="ARBA" id="ARBA00022844"/>
    </source>
</evidence>
<dbReference type="GO" id="GO:0033644">
    <property type="term" value="C:host cell membrane"/>
    <property type="evidence" value="ECO:0007669"/>
    <property type="project" value="UniProtKB-SubCell"/>
</dbReference>
<dbReference type="InterPro" id="IPR029053">
    <property type="entry name" value="Viral_coat"/>
</dbReference>
<keyword evidence="6" id="KW-0597">Phosphoprotein</keyword>
<dbReference type="GO" id="GO:0005198">
    <property type="term" value="F:structural molecule activity"/>
    <property type="evidence" value="ECO:0007669"/>
    <property type="project" value="InterPro"/>
</dbReference>
<evidence type="ECO:0000256" key="9">
    <source>
        <dbReference type="ARBA" id="ARBA00022679"/>
    </source>
</evidence>
<evidence type="ECO:0000256" key="2">
    <source>
        <dbReference type="ARBA" id="ARBA00004328"/>
    </source>
</evidence>
<dbReference type="PROSITE" id="PS51874">
    <property type="entry name" value="PCV_3C_PRO"/>
    <property type="match status" value="1"/>
</dbReference>
<keyword evidence="12" id="KW-0378">Hydrolase</keyword>
<evidence type="ECO:0000256" key="13">
    <source>
        <dbReference type="ARBA" id="ARBA00022806"/>
    </source>
</evidence>
<keyword evidence="9" id="KW-0808">Transferase</keyword>
<dbReference type="InterPro" id="IPR043128">
    <property type="entry name" value="Rev_trsase/Diguanyl_cyclase"/>
</dbReference>
<dbReference type="InterPro" id="IPR014759">
    <property type="entry name" value="Helicase_SF3_ssRNA_vir"/>
</dbReference>
<dbReference type="InterPro" id="IPR000605">
    <property type="entry name" value="Helicase_SF3_ssDNA/RNA_vir"/>
</dbReference>
<keyword evidence="10" id="KW-0548">Nucleotidyltransferase</keyword>
<organism evidence="25">
    <name type="scientific">Riboviria sp</name>
    <dbReference type="NCBI Taxonomy" id="2585031"/>
    <lineage>
        <taxon>Viruses</taxon>
        <taxon>Riboviria</taxon>
    </lineage>
</organism>
<dbReference type="CDD" id="cd00205">
    <property type="entry name" value="rhv_like"/>
    <property type="match status" value="2"/>
</dbReference>
<evidence type="ECO:0000256" key="7">
    <source>
        <dbReference type="ARBA" id="ARBA00022561"/>
    </source>
</evidence>
<dbReference type="Pfam" id="PF12264">
    <property type="entry name" value="Waikav_capsid_1"/>
    <property type="match status" value="1"/>
</dbReference>
<evidence type="ECO:0000256" key="17">
    <source>
        <dbReference type="ARBA" id="ARBA00022870"/>
    </source>
</evidence>
<sequence>MEAQLNKNQQQQQNEEPMTNQDDMETEQDQANSRWLEGKRQQLAARTAANNRWFQKLGAAEQRVVEKMVKENRMPFCKRSTNMRKMTSRRGTEFEIYGDLNSFYSGNDRQPHEPYLHVYSLTDSDKRNDVTFTYGEMEGARKLLWRDISRHYNQCRTKSGKATFLVGTCYSVLRAIQQEMNGQAEEFRQVFSDTQFAEEVQELEAVYEEAKEFCTPAPAVEFTAEWLPEPRPTAYLIKHEHLIPYYARVTDAPKAQGACMYEPMEVTNAVTAPEYEHAEEEERPQPSHDEGDTVQRYAHAAPIEEDQDIVVFQRGWRLFRDGEEVEVRTKPQAGMAPVVAYGIVRRKYGFKHHTAQNQFEAWSRERQRNYWVQQCQAARLNGQQTPPEPGSEPLPLAQADVQNEVTKEENTTFTDQRSTVVDDGYISSQIEPNMRGVSMQESQWHVRDVMSKPIPFYHGDWGTSDAQGKILKQWDLPGDTLLGPHYNQVATFVFWRGHPTIRFQINGTKFHNGRLIAAFIPAFQFQQYDEKLYDVDVLTSLPHVILDAGFSNSGIINLPFVHMNTYFNTVQGSRGWQSLGRLILVVFNRLGSATTSSQSIGVTAWVHYDNCELHQPCYAHTVNLPKVNAKDRRDAPPMAQAAVEGLVKSALPMITDLVAPGLGGLVGNVAGGVGDCDKPTDPQEISRWVPNAVTSLSLGTGLDKSSRLSLNTNTYTLGDADLISTTTDDMNMLEVMKIPTRLCTLKWKSTNNTGDNIFKIPVCPNLFTNMSQNTKVKPPVDIISPTLLAYNARGFKFWRGGIRYKIQIVASQMHSGRMMIAFGPGLSSIKFDGATYINTYVIDLQERHEVEFVIPYMAERPWMRCDRMRQFDSSSLVEPDHDNFENTGYLFMYVLNRLSRPDSVSAEIDINVLVSAADDFEVAVPADFACVQGIGDVIDITPGARAQALVGQQDVTERTEEGVVVVSKGGGRLSETASSTLSENAMNLKTLLRRYYKVYSNKFTLPAETSSVSFANSPTLSGVNKCFNSKNGIQLRTHLTHFSELFTFWRGSLRYKLVWSIHDDTNFPSVTARVFHLPGAFVFGNFTPQALSDNQAAILSACESYGTLLGQSNIQSSLEFEVPFYTPYTQLRTIQGATSNARSSTGLVIVVFDKPPGGGNPQIHLDLYQAAGDDFGLNYLRAAPKLQFVRASEEQRMLGDTTTFLYNTIPDICPAAATEELANAFQQRCMAQGLVSEAPPRKEFVEPAEPEIEIEDVEEDEDDVEEQQPVAQGWMDHIPLVGDHVRATRSMAAAGESLSTVCDTANHLMQQAATRVGLSDDDEDESTDPTLIQSLTKTASGMSDPIIAIFTTLSEYIKNLPSAIGVENQFDLYSTIIDVAALITAFNSFQNGSIVVKTLAIMSICSILFGAITTITKNALYTFVCRVVSNLYGCKKGNEQPVAQASILDFVAPLTATLSIAVGMLGFKSIPSDKETTDIVKGISEKLRLFNFSSLAFSNVRALWVGLKDLFDWVIEKIVGLFNPMYLAQLKLQREFEDVETWAAFIDELEGSDYEDRIHWDPEFKRKVYRAVDQGKRYNAYLTQGKIGREANVIREYVRKALEICTRCDKSKNMLPFRKDPYCITMFGKTGVGKSGIITELAYTLMDELEYPKHNRWCAINCNDKFFNENYAQQTAVYFDDFSTFTTEEQYQAFFNLKANTAYPLNMAFKKGEYFNSDFIFMTTNTSHPAPNCLTCIPALWRRRDALIEADFIEELQKDGLAGEFVMREDNSHARYRFIDPRNERAAPLSDWMDYRSLVAELMVRAQIHQDRQERKLRRDLERAGYIIPTAQAGRERRLCLEAVRNCPSLSLYSPDIWEHLVYNVEREEFEMPATAPVQVRDDYRTMTETLTALGLPANFLKERLRMNSTEIKDQRSLFTKITGKLCDLKNVMKGLFSKIMEYIPSISTVARCAFRLAIALFALQTIDNFVVGTLHACGCMAMRYFGFRCGMCGKWPKLENSPRKEWVLEEWASLYDTTPYKDGHITTIEEEATIRQIQTGQKNVRGVTAGTKQKAEAGPYSDNTNGAKIVRVVANNAPYQQETKGQATPRVVAHAQDKHVTDLINNRVLSCLYRVRFQGSSEYPAISMQAFAIGARMIVSMGHFFDCMKEGEYFDIYHSNQWMPVEFNSSKLHKLEKKDLCVYEMPLQFHLHKSNLAHFVSEKELAYARKFPATLVKINSQLQNVLMECTVEPQEEIKYDFEVGGKMIPIKVQKAWKYRLLTQAGDCGAPLLAHCTKLQGRILGFHVAGNTIHGWSTLITREMLEKFITTHEGSCIPQAQAKLGNLIPQGHFGRIGKSEKIFFQNDATQIIKTDIHGEISAPVTFPAVLSKNDERLTKRVNPITNGIAKYSKALKPFPLRHREMVNDYLRSELDTYTRLRRPALLTEVETVKGIPEFEQAFEPLPLNTSPGWPYVNTRPRGESGKAYLFDINGKMMDIELARRYREREQRAMKGERVESVWIDCMKDERRPLEKIQSGSTRLFTIGPVDLTLLSRKYCQDFVEAIKASRGFSHCKLGIDPQSLEWTELYNYLGSFSDCMVAGDFTRFDGTVHGELIEDYFEDIDYFYKMYGEHKPEDSNVRRVLADEICNTVQLAKDEFYMTHGGNPSGNQQTTPLNSRTNFRYMALAWLGIVEQQKLWKYYSMAAFSNNVRIACYGDDNILAIKRDVVEWFNQETISEHLEQYGIVYTNETKDGITKWKKLDECTFLKQGFREHESINGIKAPIMKESTLLELLNWTRIAPDQDELLIDNCHDCLRFAYFYGKEFFNSLRTKIQHALNKHEKNFRLMTFMDYHFWFLGTIGMVESKAFKTRGT</sequence>
<dbReference type="InterPro" id="IPR009003">
    <property type="entry name" value="Peptidase_S1_PA"/>
</dbReference>
<dbReference type="GO" id="GO:0030430">
    <property type="term" value="C:host cell cytoplasm"/>
    <property type="evidence" value="ECO:0007669"/>
    <property type="project" value="UniProtKB-SubCell"/>
</dbReference>
<dbReference type="Pfam" id="PF00073">
    <property type="entry name" value="Rhv"/>
    <property type="match status" value="1"/>
</dbReference>
<evidence type="ECO:0000256" key="11">
    <source>
        <dbReference type="ARBA" id="ARBA00022741"/>
    </source>
</evidence>
<dbReference type="Gene3D" id="2.40.10.10">
    <property type="entry name" value="Trypsin-like serine proteases"/>
    <property type="match status" value="1"/>
</dbReference>
<dbReference type="Pfam" id="PF00548">
    <property type="entry name" value="Peptidase_C3"/>
    <property type="match status" value="1"/>
</dbReference>
<reference evidence="25" key="1">
    <citation type="submission" date="2020-01" db="EMBL/GenBank/DDBJ databases">
        <title>Viral genomes from wild and zoo birds in China.</title>
        <authorList>
            <person name="He M.Y."/>
            <person name="Shan L.T."/>
            <person name="Zhang W."/>
            <person name="Yang X.S."/>
        </authorList>
    </citation>
    <scope>NUCLEOTIDE SEQUENCE</scope>
    <source>
        <strain evidence="25">Rtr167pic3</strain>
    </source>
</reference>
<dbReference type="InterPro" id="IPR024379">
    <property type="entry name" value="Waikavirus_capsid-1"/>
</dbReference>
<dbReference type="InterPro" id="IPR033703">
    <property type="entry name" value="Rhv-like"/>
</dbReference>
<evidence type="ECO:0000256" key="18">
    <source>
        <dbReference type="ARBA" id="ARBA00022953"/>
    </source>
</evidence>
<protein>
    <recommendedName>
        <fullName evidence="4">Genome polyprotein</fullName>
    </recommendedName>
</protein>
<keyword evidence="19" id="KW-0472">Membrane</keyword>
<dbReference type="SUPFAM" id="SSF56672">
    <property type="entry name" value="DNA/RNA polymerases"/>
    <property type="match status" value="1"/>
</dbReference>
<dbReference type="Pfam" id="PF00910">
    <property type="entry name" value="RNA_helicase"/>
    <property type="match status" value="1"/>
</dbReference>
<dbReference type="GO" id="GO:0039694">
    <property type="term" value="P:viral RNA genome replication"/>
    <property type="evidence" value="ECO:0007669"/>
    <property type="project" value="InterPro"/>
</dbReference>
<evidence type="ECO:0000256" key="20">
    <source>
        <dbReference type="ARBA" id="ARBA00023200"/>
    </source>
</evidence>
<evidence type="ECO:0000256" key="14">
    <source>
        <dbReference type="ARBA" id="ARBA00022807"/>
    </source>
</evidence>
<feature type="domain" description="RdRp catalytic" evidence="22">
    <location>
        <begin position="2578"/>
        <end position="2713"/>
    </location>
</feature>
<dbReference type="PRINTS" id="PR00918">
    <property type="entry name" value="CALICVIRUSNS"/>
</dbReference>
<evidence type="ECO:0000259" key="23">
    <source>
        <dbReference type="PROSITE" id="PS51218"/>
    </source>
</evidence>
<comment type="subcellular location">
    <subcellularLocation>
        <location evidence="1">Host cytoplasm</location>
    </subcellularLocation>
    <subcellularLocation>
        <location evidence="3">Host membrane</location>
    </subcellularLocation>
    <subcellularLocation>
        <location evidence="2">Virion</location>
    </subcellularLocation>
</comment>
<keyword evidence="8" id="KW-0645">Protease</keyword>
<keyword evidence="18" id="KW-0693">Viral RNA replication</keyword>
<dbReference type="InterPro" id="IPR001205">
    <property type="entry name" value="RNA-dir_pol_C"/>
</dbReference>
<dbReference type="GO" id="GO:0005524">
    <property type="term" value="F:ATP binding"/>
    <property type="evidence" value="ECO:0007669"/>
    <property type="project" value="UniProtKB-KW"/>
</dbReference>
<keyword evidence="20" id="KW-1035">Host cytoplasm</keyword>
<evidence type="ECO:0000256" key="19">
    <source>
        <dbReference type="ARBA" id="ARBA00023136"/>
    </source>
</evidence>
<dbReference type="GO" id="GO:0019028">
    <property type="term" value="C:viral capsid"/>
    <property type="evidence" value="ECO:0007669"/>
    <property type="project" value="UniProtKB-KW"/>
</dbReference>
<feature type="domain" description="Peptidase C3" evidence="24">
    <location>
        <begin position="2099"/>
        <end position="2305"/>
    </location>
</feature>
<dbReference type="InterPro" id="IPR000199">
    <property type="entry name" value="Peptidase_C3A/C3B_picornavir"/>
</dbReference>
<dbReference type="GO" id="GO:0003724">
    <property type="term" value="F:RNA helicase activity"/>
    <property type="evidence" value="ECO:0007669"/>
    <property type="project" value="InterPro"/>
</dbReference>
<dbReference type="InterPro" id="IPR043504">
    <property type="entry name" value="Peptidase_S1_PA_chymotrypsin"/>
</dbReference>
<keyword evidence="5" id="KW-0191">Covalent protein-RNA linkage</keyword>
<proteinExistence type="predicted"/>
<dbReference type="InterPro" id="IPR044067">
    <property type="entry name" value="PCV_3C_PRO"/>
</dbReference>
<keyword evidence="16" id="KW-0946">Virion</keyword>
<keyword evidence="17" id="KW-1043">Host membrane</keyword>
<dbReference type="GO" id="GO:0004197">
    <property type="term" value="F:cysteine-type endopeptidase activity"/>
    <property type="evidence" value="ECO:0007669"/>
    <property type="project" value="InterPro"/>
</dbReference>
<dbReference type="PROSITE" id="PS51218">
    <property type="entry name" value="SF3_HELICASE_2"/>
    <property type="match status" value="1"/>
</dbReference>
<dbReference type="Gene3D" id="2.60.120.20">
    <property type="match status" value="3"/>
</dbReference>
<keyword evidence="7" id="KW-0167">Capsid protein</keyword>
<dbReference type="InterPro" id="IPR007094">
    <property type="entry name" value="RNA-dir_pol_PSvirus"/>
</dbReference>
<evidence type="ECO:0000259" key="24">
    <source>
        <dbReference type="PROSITE" id="PS51874"/>
    </source>
</evidence>
<evidence type="ECO:0000256" key="10">
    <source>
        <dbReference type="ARBA" id="ARBA00022695"/>
    </source>
</evidence>
<dbReference type="Pfam" id="PF08762">
    <property type="entry name" value="CRPV_capsid"/>
    <property type="match status" value="1"/>
</dbReference>
<feature type="domain" description="SF3 helicase" evidence="23">
    <location>
        <begin position="1602"/>
        <end position="1763"/>
    </location>
</feature>
<keyword evidence="14" id="KW-0788">Thiol protease</keyword>
<evidence type="ECO:0000256" key="3">
    <source>
        <dbReference type="ARBA" id="ARBA00004551"/>
    </source>
</evidence>
<dbReference type="InterPro" id="IPR014872">
    <property type="entry name" value="Dicistrovirus_capsid-polyPr_C"/>
</dbReference>
<evidence type="ECO:0000256" key="6">
    <source>
        <dbReference type="ARBA" id="ARBA00022553"/>
    </source>
</evidence>
<accession>A0A6M9Z8U3</accession>
<dbReference type="InterPro" id="IPR001676">
    <property type="entry name" value="Picornavirus_capsid"/>
</dbReference>
<dbReference type="SUPFAM" id="SSF50494">
    <property type="entry name" value="Trypsin-like serine proteases"/>
    <property type="match status" value="1"/>
</dbReference>
<dbReference type="SUPFAM" id="SSF88633">
    <property type="entry name" value="Positive stranded ssRNA viruses"/>
    <property type="match status" value="3"/>
</dbReference>
<keyword evidence="13" id="KW-0347">Helicase</keyword>
<feature type="region of interest" description="Disordered" evidence="21">
    <location>
        <begin position="1"/>
        <end position="33"/>
    </location>
</feature>
<dbReference type="CDD" id="cd23169">
    <property type="entry name" value="ps-ssRNAv-Picornavirales"/>
    <property type="match status" value="1"/>
</dbReference>
<dbReference type="Gene3D" id="3.30.70.270">
    <property type="match status" value="1"/>
</dbReference>
<dbReference type="GO" id="GO:0006508">
    <property type="term" value="P:proteolysis"/>
    <property type="evidence" value="ECO:0007669"/>
    <property type="project" value="UniProtKB-KW"/>
</dbReference>
<dbReference type="GO" id="GO:0003968">
    <property type="term" value="F:RNA-directed RNA polymerase activity"/>
    <property type="evidence" value="ECO:0007669"/>
    <property type="project" value="InterPro"/>
</dbReference>
<evidence type="ECO:0000256" key="5">
    <source>
        <dbReference type="ARBA" id="ARBA00022520"/>
    </source>
</evidence>
<dbReference type="Gene3D" id="1.20.960.20">
    <property type="match status" value="1"/>
</dbReference>
<evidence type="ECO:0000256" key="1">
    <source>
        <dbReference type="ARBA" id="ARBA00004192"/>
    </source>
</evidence>
<dbReference type="InterPro" id="IPR043502">
    <property type="entry name" value="DNA/RNA_pol_sf"/>
</dbReference>
<dbReference type="Pfam" id="PF00680">
    <property type="entry name" value="RdRP_1"/>
    <property type="match status" value="1"/>
</dbReference>
<evidence type="ECO:0000256" key="8">
    <source>
        <dbReference type="ARBA" id="ARBA00022670"/>
    </source>
</evidence>
<evidence type="ECO:0000256" key="21">
    <source>
        <dbReference type="SAM" id="MobiDB-lite"/>
    </source>
</evidence>
<evidence type="ECO:0000259" key="22">
    <source>
        <dbReference type="PROSITE" id="PS50507"/>
    </source>
</evidence>
<dbReference type="GO" id="GO:0003723">
    <property type="term" value="F:RNA binding"/>
    <property type="evidence" value="ECO:0007669"/>
    <property type="project" value="InterPro"/>
</dbReference>
<dbReference type="PROSITE" id="PS50507">
    <property type="entry name" value="RDRP_SSRNA_POS"/>
    <property type="match status" value="1"/>
</dbReference>
<evidence type="ECO:0000313" key="25">
    <source>
        <dbReference type="EMBL" id="QKN89026.1"/>
    </source>
</evidence>
<name>A0A6M9Z8U3_9VIRU</name>
<feature type="compositionally biased region" description="Low complexity" evidence="21">
    <location>
        <begin position="1"/>
        <end position="14"/>
    </location>
</feature>